<dbReference type="PANTHER" id="PTHR12496">
    <property type="entry name" value="CGI-41 METHYLTRANSFERASE"/>
    <property type="match status" value="1"/>
</dbReference>
<comment type="caution">
    <text evidence="3">The sequence shown here is derived from an EMBL/GenBank/DDBJ whole genome shotgun (WGS) entry which is preliminary data.</text>
</comment>
<gene>
    <name evidence="3" type="ORF">D915_004688</name>
</gene>
<dbReference type="EMBL" id="JXXN02001547">
    <property type="protein sequence ID" value="THD24535.1"/>
    <property type="molecule type" value="Genomic_DNA"/>
</dbReference>
<accession>A0A4E0RD70</accession>
<dbReference type="InterPro" id="IPR025714">
    <property type="entry name" value="Methyltranfer_dom"/>
</dbReference>
<proteinExistence type="predicted"/>
<feature type="domain" description="Methyltransferase" evidence="2">
    <location>
        <begin position="161"/>
        <end position="342"/>
    </location>
</feature>
<sequence length="591" mass="66685">MTENRANLSLLIHRAAFLIQRFRSLLESYVTTYYCEDGACNLIPAWTKEPGLGLEDLCYLLSGFLPNLDTQSTKCRPTRPLPLSLLAYRTACLATQLNVCASDDSSFSDAPTWQHDPILFSNSTILTNLLKPLTELPDAWDSTTLKRDKHVVQFRRHLTPKKLHEIDRHSLVIYTLADAIETEKKTAPLVIDIGSGQGHLSRKLSLYHGLRVLNLEVDETHVRKASQFDEKTKSYLRKKIRTASSPSDHPNPEAVLRSPVSLSKRITNSTSSSELSNLISRSEAEGLLPNPSSNQPYPPPLVLLNGLHACGDLSTTVLRLFTEMDCACCAITVGCCYMKITATEIEDELSNIRGTRRCPQSSQQLWHPKSHCLQHYSLGLSYGILEAACHSIGDYLGRLRLAVDSGNQDHLLVHGYRALFELLMKRRCSACPYPDQIPVTRTIRCSVKRTTDMDFYTYSKLLLSRLAKVHRDRVTNATDRDNDQSDDHDENNHQRTLFAPFTREEVQHALDEIGPNLSPDKLWLPIVRYHVFRLMLAPVVEATILLDRLLRLQEMGFDACLLRVFDYTVSPRNIALIALRTDASTFGQTNS</sequence>
<feature type="region of interest" description="Disordered" evidence="1">
    <location>
        <begin position="241"/>
        <end position="261"/>
    </location>
</feature>
<dbReference type="PANTHER" id="PTHR12496:SF2">
    <property type="entry name" value="METHYLTRANSFERASE-LIKE PROTEIN 25B"/>
    <property type="match status" value="1"/>
</dbReference>
<dbReference type="Pfam" id="PF13679">
    <property type="entry name" value="Methyltransf_32"/>
    <property type="match status" value="1"/>
</dbReference>
<evidence type="ECO:0000256" key="1">
    <source>
        <dbReference type="SAM" id="MobiDB-lite"/>
    </source>
</evidence>
<evidence type="ECO:0000259" key="2">
    <source>
        <dbReference type="Pfam" id="PF13679"/>
    </source>
</evidence>
<dbReference type="InterPro" id="IPR029063">
    <property type="entry name" value="SAM-dependent_MTases_sf"/>
</dbReference>
<dbReference type="Proteomes" id="UP000230066">
    <property type="component" value="Unassembled WGS sequence"/>
</dbReference>
<name>A0A4E0RD70_FASHE</name>
<dbReference type="InterPro" id="IPR052220">
    <property type="entry name" value="METTL25"/>
</dbReference>
<keyword evidence="4" id="KW-1185">Reference proteome</keyword>
<evidence type="ECO:0000313" key="3">
    <source>
        <dbReference type="EMBL" id="THD24535.1"/>
    </source>
</evidence>
<organism evidence="3 4">
    <name type="scientific">Fasciola hepatica</name>
    <name type="common">Liver fluke</name>
    <dbReference type="NCBI Taxonomy" id="6192"/>
    <lineage>
        <taxon>Eukaryota</taxon>
        <taxon>Metazoa</taxon>
        <taxon>Spiralia</taxon>
        <taxon>Lophotrochozoa</taxon>
        <taxon>Platyhelminthes</taxon>
        <taxon>Trematoda</taxon>
        <taxon>Digenea</taxon>
        <taxon>Plagiorchiida</taxon>
        <taxon>Echinostomata</taxon>
        <taxon>Echinostomatoidea</taxon>
        <taxon>Fasciolidae</taxon>
        <taxon>Fasciola</taxon>
    </lineage>
</organism>
<dbReference type="AlphaFoldDB" id="A0A4E0RD70"/>
<evidence type="ECO:0000313" key="4">
    <source>
        <dbReference type="Proteomes" id="UP000230066"/>
    </source>
</evidence>
<protein>
    <recommendedName>
        <fullName evidence="2">Methyltransferase domain-containing protein</fullName>
    </recommendedName>
</protein>
<reference evidence="3" key="1">
    <citation type="submission" date="2019-03" db="EMBL/GenBank/DDBJ databases">
        <title>Improved annotation for the trematode Fasciola hepatica.</title>
        <authorList>
            <person name="Choi Y.-J."/>
            <person name="Martin J."/>
            <person name="Mitreva M."/>
        </authorList>
    </citation>
    <scope>NUCLEOTIDE SEQUENCE [LARGE SCALE GENOMIC DNA]</scope>
</reference>
<dbReference type="SUPFAM" id="SSF53335">
    <property type="entry name" value="S-adenosyl-L-methionine-dependent methyltransferases"/>
    <property type="match status" value="1"/>
</dbReference>